<protein>
    <recommendedName>
        <fullName evidence="4">DUF3558 domain-containing protein</fullName>
    </recommendedName>
</protein>
<dbReference type="Proteomes" id="UP000199515">
    <property type="component" value="Unassembled WGS sequence"/>
</dbReference>
<dbReference type="EMBL" id="FNON01000006">
    <property type="protein sequence ID" value="SDY63034.1"/>
    <property type="molecule type" value="Genomic_DNA"/>
</dbReference>
<evidence type="ECO:0000313" key="2">
    <source>
        <dbReference type="EMBL" id="SDY63034.1"/>
    </source>
</evidence>
<keyword evidence="3" id="KW-1185">Reference proteome</keyword>
<keyword evidence="1" id="KW-0732">Signal</keyword>
<accession>A0A1H3LGG4</accession>
<dbReference type="OrthoDB" id="3686416at2"/>
<proteinExistence type="predicted"/>
<reference evidence="2 3" key="1">
    <citation type="submission" date="2016-10" db="EMBL/GenBank/DDBJ databases">
        <authorList>
            <person name="de Groot N.N."/>
        </authorList>
    </citation>
    <scope>NUCLEOTIDE SEQUENCE [LARGE SCALE GENOMIC DNA]</scope>
    <source>
        <strain evidence="2 3">CPCC 202699</strain>
    </source>
</reference>
<gene>
    <name evidence="2" type="ORF">SAMN05421504_106186</name>
</gene>
<feature type="chain" id="PRO_5038857608" description="DUF3558 domain-containing protein" evidence="1">
    <location>
        <begin position="16"/>
        <end position="224"/>
    </location>
</feature>
<dbReference type="PROSITE" id="PS51257">
    <property type="entry name" value="PROKAR_LIPOPROTEIN"/>
    <property type="match status" value="1"/>
</dbReference>
<name>A0A1H3LGG4_9PSEU</name>
<feature type="signal peptide" evidence="1">
    <location>
        <begin position="1"/>
        <end position="15"/>
    </location>
</feature>
<organism evidence="2 3">
    <name type="scientific">Amycolatopsis xylanica</name>
    <dbReference type="NCBI Taxonomy" id="589385"/>
    <lineage>
        <taxon>Bacteria</taxon>
        <taxon>Bacillati</taxon>
        <taxon>Actinomycetota</taxon>
        <taxon>Actinomycetes</taxon>
        <taxon>Pseudonocardiales</taxon>
        <taxon>Pseudonocardiaceae</taxon>
        <taxon>Amycolatopsis</taxon>
    </lineage>
</organism>
<evidence type="ECO:0008006" key="4">
    <source>
        <dbReference type="Google" id="ProtNLM"/>
    </source>
</evidence>
<evidence type="ECO:0000256" key="1">
    <source>
        <dbReference type="SAM" id="SignalP"/>
    </source>
</evidence>
<dbReference type="RefSeq" id="WP_091293578.1">
    <property type="nucleotide sequence ID" value="NZ_FNON01000006.1"/>
</dbReference>
<dbReference type="AlphaFoldDB" id="A0A1H3LGG4"/>
<sequence>MKIRLAALLAATVVAGCSTPPGPPPGKPAPKLPAEAIAYDGLKSTNRKFPFHNNCDGLTPELLSSVGMGEARVVPPGPSGPGFCAIKGSDRMLEEMWVQEKPTPNTSEPRYFPIVWRGAGQAQYLRRMIFADRYYATETIDFYGGQPGCYLTVDTGSPSALQFRGILPKETAETYPELNYTMTGYKVDRAGTDKFMADACPIVEKVALAALGGIDPDGGSLASD</sequence>
<evidence type="ECO:0000313" key="3">
    <source>
        <dbReference type="Proteomes" id="UP000199515"/>
    </source>
</evidence>